<keyword evidence="2" id="KW-1185">Reference proteome</keyword>
<name>A0AAN8VDE1_9MAGN</name>
<reference evidence="1 2" key="1">
    <citation type="submission" date="2023-12" db="EMBL/GenBank/DDBJ databases">
        <title>A high-quality genome assembly for Dillenia turbinata (Dilleniales).</title>
        <authorList>
            <person name="Chanderbali A."/>
        </authorList>
    </citation>
    <scope>NUCLEOTIDE SEQUENCE [LARGE SCALE GENOMIC DNA]</scope>
    <source>
        <strain evidence="1">LSX21</strain>
        <tissue evidence="1">Leaf</tissue>
    </source>
</reference>
<evidence type="ECO:0000313" key="1">
    <source>
        <dbReference type="EMBL" id="KAK6925392.1"/>
    </source>
</evidence>
<sequence length="112" mass="12689">MSHRSSSSFAASSNLKRMLMFEAESIADKKVHLLEDVAKHNKTKDCWLIISVKLNEVDHALQSIDDALISLNKLRQDMEANDIPEDLENHNLAFGASTWGILFFLHRIPEEG</sequence>
<gene>
    <name evidence="1" type="ORF">RJ641_009718</name>
</gene>
<dbReference type="Proteomes" id="UP001370490">
    <property type="component" value="Unassembled WGS sequence"/>
</dbReference>
<dbReference type="AlphaFoldDB" id="A0AAN8VDE1"/>
<organism evidence="1 2">
    <name type="scientific">Dillenia turbinata</name>
    <dbReference type="NCBI Taxonomy" id="194707"/>
    <lineage>
        <taxon>Eukaryota</taxon>
        <taxon>Viridiplantae</taxon>
        <taxon>Streptophyta</taxon>
        <taxon>Embryophyta</taxon>
        <taxon>Tracheophyta</taxon>
        <taxon>Spermatophyta</taxon>
        <taxon>Magnoliopsida</taxon>
        <taxon>eudicotyledons</taxon>
        <taxon>Gunneridae</taxon>
        <taxon>Pentapetalae</taxon>
        <taxon>Dilleniales</taxon>
        <taxon>Dilleniaceae</taxon>
        <taxon>Dillenia</taxon>
    </lineage>
</organism>
<comment type="caution">
    <text evidence="1">The sequence shown here is derived from an EMBL/GenBank/DDBJ whole genome shotgun (WGS) entry which is preliminary data.</text>
</comment>
<evidence type="ECO:0000313" key="2">
    <source>
        <dbReference type="Proteomes" id="UP001370490"/>
    </source>
</evidence>
<dbReference type="EMBL" id="JBAMMX010000016">
    <property type="protein sequence ID" value="KAK6925392.1"/>
    <property type="molecule type" value="Genomic_DNA"/>
</dbReference>
<protein>
    <submittedName>
        <fullName evidence="1">Uncharacterized protein</fullName>
    </submittedName>
</protein>
<proteinExistence type="predicted"/>
<accession>A0AAN8VDE1</accession>